<name>A0AA92EG27_RALSL</name>
<accession>A0AA92EG27</accession>
<evidence type="ECO:0000313" key="3">
    <source>
        <dbReference type="Proteomes" id="UP000310553"/>
    </source>
</evidence>
<protein>
    <submittedName>
        <fullName evidence="2">Uncharacterized protein</fullName>
    </submittedName>
</protein>
<evidence type="ECO:0000256" key="1">
    <source>
        <dbReference type="SAM" id="MobiDB-lite"/>
    </source>
</evidence>
<evidence type="ECO:0000313" key="2">
    <source>
        <dbReference type="EMBL" id="QCX50691.1"/>
    </source>
</evidence>
<reference evidence="2 3" key="1">
    <citation type="submission" date="2019-04" db="EMBL/GenBank/DDBJ databases">
        <title>Complete Genome of UW386 and Higher Quality Genome of UW700.</title>
        <authorList>
            <person name="Jacobs J."/>
            <person name="Perez A."/>
            <person name="Steidl O."/>
            <person name="Allen C."/>
        </authorList>
    </citation>
    <scope>NUCLEOTIDE SEQUENCE [LARGE SCALE GENOMIC DNA]</scope>
    <source>
        <strain evidence="2 3">UW386</strain>
    </source>
</reference>
<sequence length="372" mass="41295">MDAAAQHENRHRAVIEYANGAMFNVAELDAWAISSKVPVSFETLLKDELVAENYRADRHFVHYSILSVTLASRLVPEGMEPSDASVQLMAAGDIENHADPVRRLRDLVMVRYDRQLLNAVYDGDLFLYDSLTMSRLDVTAGKLRWQAEAESRVRPVRKTAPATTALGAEFPEAELDAFTSQERFTLYEAAMLAYGKNPGFFDDIQGGLKTFKDARAIFYEMKRAVESDTLPAHREYKTDGTLDDERSTVSRVDFESWRTGYGRGALPLPGTAEASAVVWAVLHSGAGGSVRPLVPGASASETPEQRQVRRLARFRALGGNLEKVGGNQWRLAGRRGALADLSREEKTAGHARHDARDVRRELDRAASSEIRE</sequence>
<dbReference type="Proteomes" id="UP000310553">
    <property type="component" value="Chromosome"/>
</dbReference>
<organism evidence="2 3">
    <name type="scientific">Ralstonia solanacearum</name>
    <name type="common">Pseudomonas solanacearum</name>
    <dbReference type="NCBI Taxonomy" id="305"/>
    <lineage>
        <taxon>Bacteria</taxon>
        <taxon>Pseudomonadati</taxon>
        <taxon>Pseudomonadota</taxon>
        <taxon>Betaproteobacteria</taxon>
        <taxon>Burkholderiales</taxon>
        <taxon>Burkholderiaceae</taxon>
        <taxon>Ralstonia</taxon>
        <taxon>Ralstonia solanacearum species complex</taxon>
    </lineage>
</organism>
<proteinExistence type="predicted"/>
<gene>
    <name evidence="2" type="ORF">E7Z57_17205</name>
</gene>
<dbReference type="EMBL" id="CP039339">
    <property type="protein sequence ID" value="QCX50691.1"/>
    <property type="molecule type" value="Genomic_DNA"/>
</dbReference>
<feature type="region of interest" description="Disordered" evidence="1">
    <location>
        <begin position="342"/>
        <end position="372"/>
    </location>
</feature>
<dbReference type="AlphaFoldDB" id="A0AA92EG27"/>